<evidence type="ECO:0000256" key="13">
    <source>
        <dbReference type="ARBA" id="ARBA00023315"/>
    </source>
</evidence>
<evidence type="ECO:0000256" key="3">
    <source>
        <dbReference type="ARBA" id="ARBA00005189"/>
    </source>
</evidence>
<feature type="transmembrane region" description="Helical" evidence="14">
    <location>
        <begin position="127"/>
        <end position="148"/>
    </location>
</feature>
<dbReference type="InterPro" id="IPR007130">
    <property type="entry name" value="DAGAT"/>
</dbReference>
<keyword evidence="5" id="KW-0444">Lipid biosynthesis</keyword>
<evidence type="ECO:0000313" key="16">
    <source>
        <dbReference type="EMBL" id="SPQ95789.1"/>
    </source>
</evidence>
<keyword evidence="9 14" id="KW-0256">Endoplasmic reticulum</keyword>
<dbReference type="Pfam" id="PF03982">
    <property type="entry name" value="DAGAT"/>
    <property type="match status" value="1"/>
</dbReference>
<protein>
    <recommendedName>
        <fullName evidence="14">Acyltransferase</fullName>
        <ecNumber evidence="14">2.3.1.-</ecNumber>
    </recommendedName>
</protein>
<dbReference type="PANTHER" id="PTHR12317">
    <property type="entry name" value="DIACYLGLYCEROL O-ACYLTRANSFERASE"/>
    <property type="match status" value="1"/>
</dbReference>
<evidence type="ECO:0000256" key="5">
    <source>
        <dbReference type="ARBA" id="ARBA00022516"/>
    </source>
</evidence>
<evidence type="ECO:0000256" key="14">
    <source>
        <dbReference type="RuleBase" id="RU367023"/>
    </source>
</evidence>
<sequence length="308" mass="34584">MQQVCGGGLVLFVILLTWVSSPIMTAAPLVLWYQFGWVWPALVLALYVASRAVLPLGPWPAFHRRLRRLNSQMPYFRSQRTVFQTEDAIPAPDSKMMYAVYPHGCLCLGPTVNLCLSPFTERCQFKLLVAPALFWLPGVSELFSWIFATSASKSNTLSLMKQGKNIAILPGGFQDLALYQKDEFHVYVSQRKGFIKYCLQYGYNVSPVFTFGEERTYSALRSFLPFRLRLSSYNVPSALFASKLGFMPDPDVDMVTVIGDALPLPKIANPTAAEVDEHHARFVSALVALFDRYKGQYAADPNAVLYCH</sequence>
<comment type="subcellular location">
    <subcellularLocation>
        <location evidence="1 14">Endoplasmic reticulum membrane</location>
        <topology evidence="1 14">Multi-pass membrane protein</topology>
    </subcellularLocation>
</comment>
<dbReference type="EC" id="2.3.1.-" evidence="14"/>
<evidence type="ECO:0000256" key="12">
    <source>
        <dbReference type="ARBA" id="ARBA00023136"/>
    </source>
</evidence>
<organism evidence="15 17">
    <name type="scientific">Plasmodiophora brassicae</name>
    <name type="common">Clubroot disease agent</name>
    <dbReference type="NCBI Taxonomy" id="37360"/>
    <lineage>
        <taxon>Eukaryota</taxon>
        <taxon>Sar</taxon>
        <taxon>Rhizaria</taxon>
        <taxon>Endomyxa</taxon>
        <taxon>Phytomyxea</taxon>
        <taxon>Plasmodiophorida</taxon>
        <taxon>Plasmodiophoridae</taxon>
        <taxon>Plasmodiophora</taxon>
    </lineage>
</organism>
<dbReference type="GO" id="GO:0005789">
    <property type="term" value="C:endoplasmic reticulum membrane"/>
    <property type="evidence" value="ECO:0007669"/>
    <property type="project" value="UniProtKB-SubCell"/>
</dbReference>
<dbReference type="PANTHER" id="PTHR12317:SF0">
    <property type="entry name" value="ACYLTRANSFERASE"/>
    <property type="match status" value="1"/>
</dbReference>
<dbReference type="Proteomes" id="UP000039324">
    <property type="component" value="Unassembled WGS sequence"/>
</dbReference>
<geneLocation type="mitochondrion" evidence="16"/>
<keyword evidence="10 14" id="KW-1133">Transmembrane helix</keyword>
<accession>A0A0G4ITI7</accession>
<evidence type="ECO:0000256" key="10">
    <source>
        <dbReference type="ARBA" id="ARBA00022989"/>
    </source>
</evidence>
<dbReference type="GO" id="GO:0019432">
    <property type="term" value="P:triglyceride biosynthetic process"/>
    <property type="evidence" value="ECO:0007669"/>
    <property type="project" value="TreeGrafter"/>
</dbReference>
<keyword evidence="16" id="KW-0496">Mitochondrion</keyword>
<reference evidence="16 18" key="2">
    <citation type="submission" date="2018-03" db="EMBL/GenBank/DDBJ databases">
        <authorList>
            <person name="Fogelqvist J."/>
        </authorList>
    </citation>
    <scope>NUCLEOTIDE SEQUENCE [LARGE SCALE GENOMIC DNA]</scope>
</reference>
<dbReference type="EMBL" id="CDSF01000085">
    <property type="protein sequence ID" value="CEO98585.1"/>
    <property type="molecule type" value="Genomic_DNA"/>
</dbReference>
<evidence type="ECO:0000256" key="2">
    <source>
        <dbReference type="ARBA" id="ARBA00004771"/>
    </source>
</evidence>
<dbReference type="STRING" id="37360.A0A0G4ITI7"/>
<keyword evidence="11" id="KW-0443">Lipid metabolism</keyword>
<evidence type="ECO:0000313" key="17">
    <source>
        <dbReference type="Proteomes" id="UP000039324"/>
    </source>
</evidence>
<dbReference type="GO" id="GO:0006071">
    <property type="term" value="P:glycerol metabolic process"/>
    <property type="evidence" value="ECO:0007669"/>
    <property type="project" value="UniProtKB-KW"/>
</dbReference>
<evidence type="ECO:0000313" key="15">
    <source>
        <dbReference type="EMBL" id="CEO98585.1"/>
    </source>
</evidence>
<reference evidence="15 17" key="1">
    <citation type="submission" date="2015-02" db="EMBL/GenBank/DDBJ databases">
        <authorList>
            <person name="Chooi Y.-H."/>
        </authorList>
    </citation>
    <scope>NUCLEOTIDE SEQUENCE [LARGE SCALE GENOMIC DNA]</scope>
    <source>
        <strain evidence="15">E3</strain>
    </source>
</reference>
<comment type="pathway">
    <text evidence="2">Glycerolipid metabolism; triacylglycerol biosynthesis.</text>
</comment>
<evidence type="ECO:0000256" key="4">
    <source>
        <dbReference type="ARBA" id="ARBA00005420"/>
    </source>
</evidence>
<keyword evidence="7 14" id="KW-0812">Transmembrane</keyword>
<keyword evidence="13" id="KW-0012">Acyltransferase</keyword>
<keyword evidence="6 14" id="KW-0808">Transferase</keyword>
<dbReference type="GO" id="GO:0004144">
    <property type="term" value="F:diacylglycerol O-acyltransferase activity"/>
    <property type="evidence" value="ECO:0007669"/>
    <property type="project" value="TreeGrafter"/>
</dbReference>
<evidence type="ECO:0000256" key="7">
    <source>
        <dbReference type="ARBA" id="ARBA00022692"/>
    </source>
</evidence>
<evidence type="ECO:0000256" key="8">
    <source>
        <dbReference type="ARBA" id="ARBA00022798"/>
    </source>
</evidence>
<comment type="pathway">
    <text evidence="3">Lipid metabolism.</text>
</comment>
<evidence type="ECO:0000256" key="11">
    <source>
        <dbReference type="ARBA" id="ARBA00023098"/>
    </source>
</evidence>
<keyword evidence="8" id="KW-0319">Glycerol metabolism</keyword>
<dbReference type="EMBL" id="OVEO01000004">
    <property type="protein sequence ID" value="SPQ95789.1"/>
    <property type="molecule type" value="Genomic_DNA"/>
</dbReference>
<keyword evidence="12 14" id="KW-0472">Membrane</keyword>
<keyword evidence="17" id="KW-1185">Reference proteome</keyword>
<evidence type="ECO:0000313" key="18">
    <source>
        <dbReference type="Proteomes" id="UP000290189"/>
    </source>
</evidence>
<dbReference type="OrthoDB" id="264532at2759"/>
<evidence type="ECO:0000256" key="9">
    <source>
        <dbReference type="ARBA" id="ARBA00022824"/>
    </source>
</evidence>
<gene>
    <name evidence="15" type="ORF">PBRA_006699</name>
    <name evidence="16" type="ORF">PLBR_LOCUS3004</name>
</gene>
<name>A0A0G4ITI7_PLABS</name>
<evidence type="ECO:0000256" key="1">
    <source>
        <dbReference type="ARBA" id="ARBA00004477"/>
    </source>
</evidence>
<dbReference type="AlphaFoldDB" id="A0A0G4ITI7"/>
<proteinExistence type="inferred from homology"/>
<dbReference type="OMA" id="QKSITIM"/>
<evidence type="ECO:0000256" key="6">
    <source>
        <dbReference type="ARBA" id="ARBA00022679"/>
    </source>
</evidence>
<comment type="similarity">
    <text evidence="4 14">Belongs to the diacylglycerol acyltransferase family.</text>
</comment>
<feature type="transmembrane region" description="Helical" evidence="14">
    <location>
        <begin position="36"/>
        <end position="59"/>
    </location>
</feature>
<dbReference type="Proteomes" id="UP000290189">
    <property type="component" value="Unassembled WGS sequence"/>
</dbReference>